<evidence type="ECO:0000256" key="2">
    <source>
        <dbReference type="ARBA" id="ARBA00022679"/>
    </source>
</evidence>
<evidence type="ECO:0000313" key="8">
    <source>
        <dbReference type="Proteomes" id="UP000256645"/>
    </source>
</evidence>
<keyword evidence="2" id="KW-0808">Transferase</keyword>
<dbReference type="PROSITE" id="PS51683">
    <property type="entry name" value="SAM_OMT_II"/>
    <property type="match status" value="1"/>
</dbReference>
<keyword evidence="8" id="KW-1185">Reference proteome</keyword>
<dbReference type="Pfam" id="PF00891">
    <property type="entry name" value="Methyltransf_2"/>
    <property type="match status" value="1"/>
</dbReference>
<protein>
    <submittedName>
        <fullName evidence="7">Uncharacterized protein</fullName>
    </submittedName>
</protein>
<dbReference type="AlphaFoldDB" id="A0A3D8S2D8"/>
<feature type="domain" description="O-methyltransferase C-terminal" evidence="5">
    <location>
        <begin position="158"/>
        <end position="373"/>
    </location>
</feature>
<keyword evidence="3" id="KW-0949">S-adenosyl-L-methionine</keyword>
<dbReference type="EMBL" id="PDLM01000004">
    <property type="protein sequence ID" value="RDW80244.1"/>
    <property type="molecule type" value="Genomic_DNA"/>
</dbReference>
<feature type="active site" description="Proton acceptor" evidence="4">
    <location>
        <position position="301"/>
    </location>
</feature>
<evidence type="ECO:0000256" key="1">
    <source>
        <dbReference type="ARBA" id="ARBA00022603"/>
    </source>
</evidence>
<dbReference type="InterPro" id="IPR012967">
    <property type="entry name" value="COMT_dimerisation"/>
</dbReference>
<feature type="domain" description="O-methyltransferase dimerisation" evidence="6">
    <location>
        <begin position="60"/>
        <end position="128"/>
    </location>
</feature>
<dbReference type="SUPFAM" id="SSF53335">
    <property type="entry name" value="S-adenosyl-L-methionine-dependent methyltransferases"/>
    <property type="match status" value="1"/>
</dbReference>
<gene>
    <name evidence="7" type="ORF">BP6252_04882</name>
</gene>
<dbReference type="Proteomes" id="UP000256645">
    <property type="component" value="Unassembled WGS sequence"/>
</dbReference>
<dbReference type="GO" id="GO:0032259">
    <property type="term" value="P:methylation"/>
    <property type="evidence" value="ECO:0007669"/>
    <property type="project" value="UniProtKB-KW"/>
</dbReference>
<reference evidence="7 8" key="1">
    <citation type="journal article" date="2018" name="IMA Fungus">
        <title>IMA Genome-F 9: Draft genome sequence of Annulohypoxylon stygium, Aspergillus mulundensis, Berkeleyomyces basicola (syn. Thielaviopsis basicola), Ceratocystis smalleyi, two Cercospora beticola strains, Coleophoma cylindrospora, Fusarium fracticaudum, Phialophora cf. hyalina, and Morchella septimelata.</title>
        <authorList>
            <person name="Wingfield B.D."/>
            <person name="Bills G.F."/>
            <person name="Dong Y."/>
            <person name="Huang W."/>
            <person name="Nel W.J."/>
            <person name="Swalarsk-Parry B.S."/>
            <person name="Vaghefi N."/>
            <person name="Wilken P.M."/>
            <person name="An Z."/>
            <person name="de Beer Z.W."/>
            <person name="De Vos L."/>
            <person name="Chen L."/>
            <person name="Duong T.A."/>
            <person name="Gao Y."/>
            <person name="Hammerbacher A."/>
            <person name="Kikkert J.R."/>
            <person name="Li Y."/>
            <person name="Li H."/>
            <person name="Li K."/>
            <person name="Li Q."/>
            <person name="Liu X."/>
            <person name="Ma X."/>
            <person name="Naidoo K."/>
            <person name="Pethybridge S.J."/>
            <person name="Sun J."/>
            <person name="Steenkamp E.T."/>
            <person name="van der Nest M.A."/>
            <person name="van Wyk S."/>
            <person name="Wingfield M.J."/>
            <person name="Xiong C."/>
            <person name="Yue Q."/>
            <person name="Zhang X."/>
        </authorList>
    </citation>
    <scope>NUCLEOTIDE SEQUENCE [LARGE SCALE GENOMIC DNA]</scope>
    <source>
        <strain evidence="7 8">BP6252</strain>
    </source>
</reference>
<dbReference type="Gene3D" id="3.40.50.150">
    <property type="entry name" value="Vaccinia Virus protein VP39"/>
    <property type="match status" value="1"/>
</dbReference>
<dbReference type="GO" id="GO:0046983">
    <property type="term" value="F:protein dimerization activity"/>
    <property type="evidence" value="ECO:0007669"/>
    <property type="project" value="InterPro"/>
</dbReference>
<dbReference type="InterPro" id="IPR016461">
    <property type="entry name" value="COMT-like"/>
</dbReference>
<name>A0A3D8S2D8_9HELO</name>
<dbReference type="OrthoDB" id="1535081at2759"/>
<keyword evidence="1" id="KW-0489">Methyltransferase</keyword>
<evidence type="ECO:0000313" key="7">
    <source>
        <dbReference type="EMBL" id="RDW80244.1"/>
    </source>
</evidence>
<dbReference type="SUPFAM" id="SSF46785">
    <property type="entry name" value="Winged helix' DNA-binding domain"/>
    <property type="match status" value="1"/>
</dbReference>
<sequence length="396" mass="44224">MPPSQEQLVSETEALLAAVKEYDGDRAKRMALMRRLDLLYLELEDPQDSMNRQWSFMNAASSLNVMVETGTFEKMPREGSISAKDLAALTNVEPSVIVRLMRILVANGIIEETGEDTYAHTDKSLLYMPGAEVEYFRLCVNMMNAYMKLPEYLKTHTADDLVDLRKTPYSVAYGREGLTFYEVLTETKERFMMFNKAMMQQEAQLPTLGMFPFTSLEEQVKNEPERAFIVDVGGGRGQSLLAIGGETSGAYGAKMVLQDRPQVLDSIPDGMLPGVEKMAYDFYTPQPVKNAHIYLVRRIMHNYQDDVCIKILSNVAQAMGPTSRVLIGEAVISDKTVVAGDSSAYWMDAVMLQIGGKERSKKDYIKILEPAGLELVKIWPAAAGHQAIVEAKLKST</sequence>
<dbReference type="Gene3D" id="1.10.10.10">
    <property type="entry name" value="Winged helix-like DNA-binding domain superfamily/Winged helix DNA-binding domain"/>
    <property type="match status" value="1"/>
</dbReference>
<proteinExistence type="predicted"/>
<dbReference type="InterPro" id="IPR029063">
    <property type="entry name" value="SAM-dependent_MTases_sf"/>
</dbReference>
<dbReference type="PANTHER" id="PTHR43712">
    <property type="entry name" value="PUTATIVE (AFU_ORTHOLOGUE AFUA_4G14580)-RELATED"/>
    <property type="match status" value="1"/>
</dbReference>
<dbReference type="InterPro" id="IPR036388">
    <property type="entry name" value="WH-like_DNA-bd_sf"/>
</dbReference>
<dbReference type="InterPro" id="IPR036390">
    <property type="entry name" value="WH_DNA-bd_sf"/>
</dbReference>
<evidence type="ECO:0000256" key="4">
    <source>
        <dbReference type="PIRSR" id="PIRSR005739-1"/>
    </source>
</evidence>
<accession>A0A3D8S2D8</accession>
<dbReference type="PIRSF" id="PIRSF005739">
    <property type="entry name" value="O-mtase"/>
    <property type="match status" value="1"/>
</dbReference>
<dbReference type="PANTHER" id="PTHR43712:SF18">
    <property type="entry name" value="PUTATIVE (AFU_ORTHOLOGUE AFUA_4G14240)-RELATED"/>
    <property type="match status" value="1"/>
</dbReference>
<organism evidence="7 8">
    <name type="scientific">Coleophoma cylindrospora</name>
    <dbReference type="NCBI Taxonomy" id="1849047"/>
    <lineage>
        <taxon>Eukaryota</taxon>
        <taxon>Fungi</taxon>
        <taxon>Dikarya</taxon>
        <taxon>Ascomycota</taxon>
        <taxon>Pezizomycotina</taxon>
        <taxon>Leotiomycetes</taxon>
        <taxon>Helotiales</taxon>
        <taxon>Dermateaceae</taxon>
        <taxon>Coleophoma</taxon>
    </lineage>
</organism>
<comment type="caution">
    <text evidence="7">The sequence shown here is derived from an EMBL/GenBank/DDBJ whole genome shotgun (WGS) entry which is preliminary data.</text>
</comment>
<evidence type="ECO:0000256" key="3">
    <source>
        <dbReference type="ARBA" id="ARBA00022691"/>
    </source>
</evidence>
<evidence type="ECO:0000259" key="6">
    <source>
        <dbReference type="Pfam" id="PF08100"/>
    </source>
</evidence>
<dbReference type="InterPro" id="IPR001077">
    <property type="entry name" value="COMT_C"/>
</dbReference>
<dbReference type="Pfam" id="PF08100">
    <property type="entry name" value="Dimerisation"/>
    <property type="match status" value="1"/>
</dbReference>
<evidence type="ECO:0000259" key="5">
    <source>
        <dbReference type="Pfam" id="PF00891"/>
    </source>
</evidence>
<dbReference type="GO" id="GO:0008171">
    <property type="term" value="F:O-methyltransferase activity"/>
    <property type="evidence" value="ECO:0007669"/>
    <property type="project" value="InterPro"/>
</dbReference>